<feature type="non-terminal residue" evidence="1">
    <location>
        <position position="31"/>
    </location>
</feature>
<proteinExistence type="predicted"/>
<evidence type="ECO:0000313" key="1">
    <source>
        <dbReference type="EMBL" id="GAH73491.1"/>
    </source>
</evidence>
<organism evidence="1">
    <name type="scientific">marine sediment metagenome</name>
    <dbReference type="NCBI Taxonomy" id="412755"/>
    <lineage>
        <taxon>unclassified sequences</taxon>
        <taxon>metagenomes</taxon>
        <taxon>ecological metagenomes</taxon>
    </lineage>
</organism>
<protein>
    <submittedName>
        <fullName evidence="1">Uncharacterized protein</fullName>
    </submittedName>
</protein>
<comment type="caution">
    <text evidence="1">The sequence shown here is derived from an EMBL/GenBank/DDBJ whole genome shotgun (WGS) entry which is preliminary data.</text>
</comment>
<reference evidence="1" key="1">
    <citation type="journal article" date="2014" name="Front. Microbiol.">
        <title>High frequency of phylogenetically diverse reductive dehalogenase-homologous genes in deep subseafloor sedimentary metagenomes.</title>
        <authorList>
            <person name="Kawai M."/>
            <person name="Futagami T."/>
            <person name="Toyoda A."/>
            <person name="Takaki Y."/>
            <person name="Nishi S."/>
            <person name="Hori S."/>
            <person name="Arai W."/>
            <person name="Tsubouchi T."/>
            <person name="Morono Y."/>
            <person name="Uchiyama I."/>
            <person name="Ito T."/>
            <person name="Fujiyama A."/>
            <person name="Inagaki F."/>
            <person name="Takami H."/>
        </authorList>
    </citation>
    <scope>NUCLEOTIDE SEQUENCE</scope>
    <source>
        <strain evidence="1">Expedition CK06-06</strain>
    </source>
</reference>
<dbReference type="AlphaFoldDB" id="X1HTM5"/>
<accession>X1HTM5</accession>
<sequence>MRVTAVIRKGDNMKIRIDHDGVTKHVELEEE</sequence>
<dbReference type="EMBL" id="BARU01030003">
    <property type="protein sequence ID" value="GAH73491.1"/>
    <property type="molecule type" value="Genomic_DNA"/>
</dbReference>
<name>X1HTM5_9ZZZZ</name>
<gene>
    <name evidence="1" type="ORF">S03H2_47662</name>
</gene>